<keyword evidence="2" id="KW-1185">Reference proteome</keyword>
<name>E4TLQ4_MARTH</name>
<evidence type="ECO:0000313" key="2">
    <source>
        <dbReference type="Proteomes" id="UP000008720"/>
    </source>
</evidence>
<sequence>MFTQLRHIDTVQESSLTYLLFLVSFFNPRNGIVFDNMTIN</sequence>
<organism evidence="1 2">
    <name type="scientific">Marivirga tractuosa (strain ATCC 23168 / DSM 4126 / NBRC 15989 / NCIMB 1408 / VKM B-1430 / H-43)</name>
    <name type="common">Microscilla tractuosa</name>
    <name type="synonym">Flexibacter tractuosus</name>
    <dbReference type="NCBI Taxonomy" id="643867"/>
    <lineage>
        <taxon>Bacteria</taxon>
        <taxon>Pseudomonadati</taxon>
        <taxon>Bacteroidota</taxon>
        <taxon>Cytophagia</taxon>
        <taxon>Cytophagales</taxon>
        <taxon>Marivirgaceae</taxon>
        <taxon>Marivirga</taxon>
    </lineage>
</organism>
<accession>E4TLQ4</accession>
<reference evidence="1 2" key="1">
    <citation type="journal article" date="2011" name="Stand. Genomic Sci.">
        <title>Complete genome sequence of Marivirga tractuosa type strain (H-43).</title>
        <authorList>
            <person name="Pagani I."/>
            <person name="Chertkov O."/>
            <person name="Lapidus A."/>
            <person name="Lucas S."/>
            <person name="Del Rio T.G."/>
            <person name="Tice H."/>
            <person name="Copeland A."/>
            <person name="Cheng J.F."/>
            <person name="Nolan M."/>
            <person name="Saunders E."/>
            <person name="Pitluck S."/>
            <person name="Held B."/>
            <person name="Goodwin L."/>
            <person name="Liolios K."/>
            <person name="Ovchinikova G."/>
            <person name="Ivanova N."/>
            <person name="Mavromatis K."/>
            <person name="Pati A."/>
            <person name="Chen A."/>
            <person name="Palaniappan K."/>
            <person name="Land M."/>
            <person name="Hauser L."/>
            <person name="Jeffries C.D."/>
            <person name="Detter J.C."/>
            <person name="Han C."/>
            <person name="Tapia R."/>
            <person name="Ngatchou-Djao O.D."/>
            <person name="Rohde M."/>
            <person name="Goker M."/>
            <person name="Spring S."/>
            <person name="Sikorski J."/>
            <person name="Woyke T."/>
            <person name="Bristow J."/>
            <person name="Eisen J.A."/>
            <person name="Markowitz V."/>
            <person name="Hugenholtz P."/>
            <person name="Klenk H.P."/>
            <person name="Kyrpides N.C."/>
        </authorList>
    </citation>
    <scope>NUCLEOTIDE SEQUENCE [LARGE SCALE GENOMIC DNA]</scope>
    <source>
        <strain evidence="2">ATCC 23168 / DSM 4126 / NBRC 15989 / NCIMB 1408 / VKM B-1430 / H-43</strain>
    </source>
</reference>
<dbReference type="Proteomes" id="UP000008720">
    <property type="component" value="Chromosome"/>
</dbReference>
<gene>
    <name evidence="1" type="ordered locus">Ftrac_3359</name>
</gene>
<dbReference type="AlphaFoldDB" id="E4TLQ4"/>
<evidence type="ECO:0000313" key="1">
    <source>
        <dbReference type="EMBL" id="ADR23333.1"/>
    </source>
</evidence>
<protein>
    <submittedName>
        <fullName evidence="1">Uncharacterized protein</fullName>
    </submittedName>
</protein>
<dbReference type="STRING" id="643867.Ftrac_3359"/>
<dbReference type="EMBL" id="CP002349">
    <property type="protein sequence ID" value="ADR23333.1"/>
    <property type="molecule type" value="Genomic_DNA"/>
</dbReference>
<dbReference type="KEGG" id="mtt:Ftrac_3359"/>
<dbReference type="HOGENOM" id="CLU_3292190_0_0_10"/>
<proteinExistence type="predicted"/>